<dbReference type="PRINTS" id="PR00260">
    <property type="entry name" value="CHEMTRNSDUCR"/>
</dbReference>
<evidence type="ECO:0000259" key="8">
    <source>
        <dbReference type="PROSITE" id="PS50885"/>
    </source>
</evidence>
<evidence type="ECO:0000256" key="1">
    <source>
        <dbReference type="ARBA" id="ARBA00022692"/>
    </source>
</evidence>
<dbReference type="GO" id="GO:0007165">
    <property type="term" value="P:signal transduction"/>
    <property type="evidence" value="ECO:0007669"/>
    <property type="project" value="UniProtKB-KW"/>
</dbReference>
<accession>A0A2S6GNP7</accession>
<dbReference type="OrthoDB" id="5177055at2"/>
<evidence type="ECO:0000313" key="9">
    <source>
        <dbReference type="EMBL" id="PPK66751.1"/>
    </source>
</evidence>
<evidence type="ECO:0000313" key="10">
    <source>
        <dbReference type="Proteomes" id="UP000239203"/>
    </source>
</evidence>
<evidence type="ECO:0000256" key="3">
    <source>
        <dbReference type="ARBA" id="ARBA00023224"/>
    </source>
</evidence>
<dbReference type="GO" id="GO:0016020">
    <property type="term" value="C:membrane"/>
    <property type="evidence" value="ECO:0007669"/>
    <property type="project" value="InterPro"/>
</dbReference>
<evidence type="ECO:0000259" key="7">
    <source>
        <dbReference type="PROSITE" id="PS50111"/>
    </source>
</evidence>
<dbReference type="Proteomes" id="UP000239203">
    <property type="component" value="Unassembled WGS sequence"/>
</dbReference>
<dbReference type="PANTHER" id="PTHR32089">
    <property type="entry name" value="METHYL-ACCEPTING CHEMOTAXIS PROTEIN MCPB"/>
    <property type="match status" value="1"/>
</dbReference>
<dbReference type="GO" id="GO:0004888">
    <property type="term" value="F:transmembrane signaling receptor activity"/>
    <property type="evidence" value="ECO:0007669"/>
    <property type="project" value="InterPro"/>
</dbReference>
<dbReference type="GO" id="GO:0006935">
    <property type="term" value="P:chemotaxis"/>
    <property type="evidence" value="ECO:0007669"/>
    <property type="project" value="InterPro"/>
</dbReference>
<evidence type="ECO:0000256" key="2">
    <source>
        <dbReference type="ARBA" id="ARBA00022989"/>
    </source>
</evidence>
<dbReference type="SMART" id="SM00304">
    <property type="entry name" value="HAMP"/>
    <property type="match status" value="1"/>
</dbReference>
<gene>
    <name evidence="9" type="ORF">CLV40_109136</name>
</gene>
<evidence type="ECO:0000256" key="4">
    <source>
        <dbReference type="ARBA" id="ARBA00029447"/>
    </source>
</evidence>
<dbReference type="Gene3D" id="1.10.287.950">
    <property type="entry name" value="Methyl-accepting chemotaxis protein"/>
    <property type="match status" value="1"/>
</dbReference>
<dbReference type="InterPro" id="IPR004089">
    <property type="entry name" value="MCPsignal_dom"/>
</dbReference>
<evidence type="ECO:0000256" key="6">
    <source>
        <dbReference type="SAM" id="Phobius"/>
    </source>
</evidence>
<reference evidence="9 10" key="1">
    <citation type="submission" date="2018-02" db="EMBL/GenBank/DDBJ databases">
        <title>Genomic Encyclopedia of Archaeal and Bacterial Type Strains, Phase II (KMG-II): from individual species to whole genera.</title>
        <authorList>
            <person name="Goeker M."/>
        </authorList>
    </citation>
    <scope>NUCLEOTIDE SEQUENCE [LARGE SCALE GENOMIC DNA]</scope>
    <source>
        <strain evidence="9 10">YU 961-1</strain>
    </source>
</reference>
<dbReference type="EMBL" id="PTIX01000009">
    <property type="protein sequence ID" value="PPK66751.1"/>
    <property type="molecule type" value="Genomic_DNA"/>
</dbReference>
<dbReference type="InterPro" id="IPR004090">
    <property type="entry name" value="Chemotax_Me-accpt_rcpt"/>
</dbReference>
<dbReference type="RefSeq" id="WP_104480128.1">
    <property type="nucleotide sequence ID" value="NZ_CP154825.1"/>
</dbReference>
<dbReference type="PROSITE" id="PS50111">
    <property type="entry name" value="CHEMOTAXIS_TRANSDUC_2"/>
    <property type="match status" value="1"/>
</dbReference>
<dbReference type="AlphaFoldDB" id="A0A2S6GNP7"/>
<keyword evidence="6" id="KW-0472">Membrane</keyword>
<dbReference type="InterPro" id="IPR003660">
    <property type="entry name" value="HAMP_dom"/>
</dbReference>
<dbReference type="Pfam" id="PF00015">
    <property type="entry name" value="MCPsignal"/>
    <property type="match status" value="1"/>
</dbReference>
<dbReference type="CDD" id="cd06225">
    <property type="entry name" value="HAMP"/>
    <property type="match status" value="1"/>
</dbReference>
<sequence length="537" mass="55815">MLKRISDLRVGVRVGAAMAALLLLLCALAVTAVSSLERERDSAEQIARSRELTQLALQVKFRSADFNGWQTAYAFDVQRGVPGATADNASARAAFLTSAQSFRDELAKLRAFGLDTDQTADTDNITTLFEQFMTLDKDVVSNYNAGTPETTGHAAELVAVNEIAIFNKIAEQIDRLVTDVHGESAAAAAEAESRADSGTLTTVVLAGVAVLLGALLTLLLVRSITRPLRDLRSGLTAITGGDLTQRVDASRGDELGQVAASFNELAERTQELISRVADRAQEVATASNELSDVSGRLAATAGQTSAEASSINQTAEEVSGMVTAMASSSEQMRAAIDEITQNASRAADVATDGVRDTQHANDAVSALGSATAEIGTVVKLISTIAEQTNLLALNATIEAARAGEAGKGFAVVAGEVKELAQQTATATEDIVSRIKAIEEGSTEATSAIHQIGEVVGSICDTQTVIAAAVEEQTATTAEMSRNVHETANAVVQIGTGIAGLAQATEDTSAAATAAKRTAETLSGAATDLRTLISAFRY</sequence>
<keyword evidence="10" id="KW-1185">Reference proteome</keyword>
<organism evidence="9 10">
    <name type="scientific">Actinokineospora auranticolor</name>
    <dbReference type="NCBI Taxonomy" id="155976"/>
    <lineage>
        <taxon>Bacteria</taxon>
        <taxon>Bacillati</taxon>
        <taxon>Actinomycetota</taxon>
        <taxon>Actinomycetes</taxon>
        <taxon>Pseudonocardiales</taxon>
        <taxon>Pseudonocardiaceae</taxon>
        <taxon>Actinokineospora</taxon>
    </lineage>
</organism>
<evidence type="ECO:0000256" key="5">
    <source>
        <dbReference type="PROSITE-ProRule" id="PRU00284"/>
    </source>
</evidence>
<comment type="similarity">
    <text evidence="4">Belongs to the methyl-accepting chemotaxis (MCP) protein family.</text>
</comment>
<keyword evidence="1 6" id="KW-0812">Transmembrane</keyword>
<dbReference type="SUPFAM" id="SSF58104">
    <property type="entry name" value="Methyl-accepting chemotaxis protein (MCP) signaling domain"/>
    <property type="match status" value="1"/>
</dbReference>
<proteinExistence type="inferred from homology"/>
<comment type="caution">
    <text evidence="9">The sequence shown here is derived from an EMBL/GenBank/DDBJ whole genome shotgun (WGS) entry which is preliminary data.</text>
</comment>
<name>A0A2S6GNP7_9PSEU</name>
<feature type="domain" description="HAMP" evidence="8">
    <location>
        <begin position="222"/>
        <end position="274"/>
    </location>
</feature>
<dbReference type="PANTHER" id="PTHR32089:SF112">
    <property type="entry name" value="LYSOZYME-LIKE PROTEIN-RELATED"/>
    <property type="match status" value="1"/>
</dbReference>
<keyword evidence="2 6" id="KW-1133">Transmembrane helix</keyword>
<dbReference type="Pfam" id="PF00672">
    <property type="entry name" value="HAMP"/>
    <property type="match status" value="1"/>
</dbReference>
<protein>
    <submittedName>
        <fullName evidence="9">Methyl-accepting chemotaxis protein</fullName>
    </submittedName>
</protein>
<feature type="transmembrane region" description="Helical" evidence="6">
    <location>
        <begin position="200"/>
        <end position="221"/>
    </location>
</feature>
<keyword evidence="3 5" id="KW-0807">Transducer</keyword>
<feature type="domain" description="Methyl-accepting transducer" evidence="7">
    <location>
        <begin position="279"/>
        <end position="522"/>
    </location>
</feature>
<dbReference type="SMART" id="SM00283">
    <property type="entry name" value="MA"/>
    <property type="match status" value="1"/>
</dbReference>
<dbReference type="PROSITE" id="PS50885">
    <property type="entry name" value="HAMP"/>
    <property type="match status" value="1"/>
</dbReference>